<dbReference type="Gene3D" id="3.40.50.12780">
    <property type="entry name" value="N-terminal domain of ligase-like"/>
    <property type="match status" value="1"/>
</dbReference>
<dbReference type="KEGG" id="many:MANY_41310"/>
<dbReference type="InterPro" id="IPR042099">
    <property type="entry name" value="ANL_N_sf"/>
</dbReference>
<keyword evidence="4" id="KW-1185">Reference proteome</keyword>
<dbReference type="PANTHER" id="PTHR43201:SF32">
    <property type="entry name" value="2-SUCCINYLBENZOATE--COA LIGASE, CHLOROPLASTIC_PEROXISOMAL"/>
    <property type="match status" value="1"/>
</dbReference>
<dbReference type="SUPFAM" id="SSF56801">
    <property type="entry name" value="Acetyl-CoA synthetase-like"/>
    <property type="match status" value="1"/>
</dbReference>
<name>A0A6N4WFC3_9MYCO</name>
<dbReference type="Pfam" id="PF13193">
    <property type="entry name" value="AMP-binding_C"/>
    <property type="match status" value="1"/>
</dbReference>
<evidence type="ECO:0000259" key="1">
    <source>
        <dbReference type="Pfam" id="PF00501"/>
    </source>
</evidence>
<reference evidence="3 4" key="1">
    <citation type="journal article" date="2019" name="Emerg. Microbes Infect.">
        <title>Comprehensive subspecies identification of 175 nontuberculous mycobacteria species based on 7547 genomic profiles.</title>
        <authorList>
            <person name="Matsumoto Y."/>
            <person name="Kinjo T."/>
            <person name="Motooka D."/>
            <person name="Nabeya D."/>
            <person name="Jung N."/>
            <person name="Uechi K."/>
            <person name="Horii T."/>
            <person name="Iida T."/>
            <person name="Fujita J."/>
            <person name="Nakamura S."/>
        </authorList>
    </citation>
    <scope>NUCLEOTIDE SEQUENCE [LARGE SCALE GENOMIC DNA]</scope>
    <source>
        <strain evidence="3 4">JCM 30275</strain>
    </source>
</reference>
<keyword evidence="3" id="KW-0436">Ligase</keyword>
<evidence type="ECO:0000313" key="4">
    <source>
        <dbReference type="Proteomes" id="UP000467249"/>
    </source>
</evidence>
<dbReference type="Gene3D" id="3.30.300.30">
    <property type="match status" value="1"/>
</dbReference>
<dbReference type="GO" id="GO:0031956">
    <property type="term" value="F:medium-chain fatty acid-CoA ligase activity"/>
    <property type="evidence" value="ECO:0007669"/>
    <property type="project" value="TreeGrafter"/>
</dbReference>
<dbReference type="InterPro" id="IPR000873">
    <property type="entry name" value="AMP-dep_synth/lig_dom"/>
</dbReference>
<dbReference type="InterPro" id="IPR045851">
    <property type="entry name" value="AMP-bd_C_sf"/>
</dbReference>
<dbReference type="InterPro" id="IPR020845">
    <property type="entry name" value="AMP-binding_CS"/>
</dbReference>
<dbReference type="RefSeq" id="WP_163805895.1">
    <property type="nucleotide sequence ID" value="NZ_AP022620.1"/>
</dbReference>
<dbReference type="PANTHER" id="PTHR43201">
    <property type="entry name" value="ACYL-COA SYNTHETASE"/>
    <property type="match status" value="1"/>
</dbReference>
<accession>A0A6N4WFC3</accession>
<dbReference type="PROSITE" id="PS00455">
    <property type="entry name" value="AMP_BINDING"/>
    <property type="match status" value="1"/>
</dbReference>
<sequence length="493" mass="52919">MVPCSITEELESAALNRPDSRLLVEPTGTVLTNTEVASLSAAAADWLAAHGVESTMTVAWQLPSHCAAAVLMLALSRSVSVQAPVLHLFRKREVAAALEIAHADVLIVDESTKHNAPPGTRVIQLPPDFLDVVRSMPANQATSTAKSFPPEQPRWVFFTSGTSGQPKGVQHSDKSLLTAARGYVKSLGLGSVPNDVGTINFPIAHVGGIFYLSCALIGEFPVLLLPRIESDIADVLAANRVTFTGSSTAFYQMLLSAQLASDGDAPIIPTLRMLIGGGAPCPPELHEKIRHVLGVPVLHGYGMTEAPTVTAIQPSDTFEQRSNTAGLPVPGAEVRIASTGEVEVRGDVLTPGYVDREQWIATVTQEGWLRTGDTGFLRSDGRLVITGRLKDLIIRKGENIAPAEIENELLAHPLIDTVAVLGLPDEARGEVVCAVVQRSANHPDVTLDEICRFLDERGFMKQKWPERLHVVDELPLTGLGKVSKRELAQQLTT</sequence>
<dbReference type="EMBL" id="AP022620">
    <property type="protein sequence ID" value="BBZ78794.1"/>
    <property type="molecule type" value="Genomic_DNA"/>
</dbReference>
<dbReference type="InterPro" id="IPR025110">
    <property type="entry name" value="AMP-bd_C"/>
</dbReference>
<gene>
    <name evidence="3" type="ORF">MANY_41310</name>
</gene>
<dbReference type="Proteomes" id="UP000467249">
    <property type="component" value="Chromosome"/>
</dbReference>
<dbReference type="GO" id="GO:0006631">
    <property type="term" value="P:fatty acid metabolic process"/>
    <property type="evidence" value="ECO:0007669"/>
    <property type="project" value="TreeGrafter"/>
</dbReference>
<dbReference type="Pfam" id="PF00501">
    <property type="entry name" value="AMP-binding"/>
    <property type="match status" value="1"/>
</dbReference>
<dbReference type="AlphaFoldDB" id="A0A6N4WFC3"/>
<feature type="domain" description="AMP-binding enzyme C-terminal" evidence="2">
    <location>
        <begin position="404"/>
        <end position="481"/>
    </location>
</feature>
<organism evidence="3 4">
    <name type="scientific">Mycolicibacterium anyangense</name>
    <dbReference type="NCBI Taxonomy" id="1431246"/>
    <lineage>
        <taxon>Bacteria</taxon>
        <taxon>Bacillati</taxon>
        <taxon>Actinomycetota</taxon>
        <taxon>Actinomycetes</taxon>
        <taxon>Mycobacteriales</taxon>
        <taxon>Mycobacteriaceae</taxon>
        <taxon>Mycolicibacterium</taxon>
    </lineage>
</organism>
<protein>
    <submittedName>
        <fullName evidence="3">Long-chain-fatty-acid--CoA ligase</fullName>
    </submittedName>
</protein>
<evidence type="ECO:0000313" key="3">
    <source>
        <dbReference type="EMBL" id="BBZ78794.1"/>
    </source>
</evidence>
<proteinExistence type="predicted"/>
<feature type="domain" description="AMP-dependent synthetase/ligase" evidence="1">
    <location>
        <begin position="11"/>
        <end position="353"/>
    </location>
</feature>
<evidence type="ECO:0000259" key="2">
    <source>
        <dbReference type="Pfam" id="PF13193"/>
    </source>
</evidence>